<evidence type="ECO:0000313" key="2">
    <source>
        <dbReference type="Proteomes" id="UP000054279"/>
    </source>
</evidence>
<sequence>PALCQSCICEVHQHLPFHQIKKWSQGFFPRCSLASLGLEIHLGHGGVPCP</sequence>
<name>A0A0C9V886_SPHS4</name>
<feature type="non-terminal residue" evidence="1">
    <location>
        <position position="50"/>
    </location>
</feature>
<protein>
    <submittedName>
        <fullName evidence="1">Uncharacterized protein</fullName>
    </submittedName>
</protein>
<dbReference type="OrthoDB" id="3004525at2759"/>
<proteinExistence type="predicted"/>
<dbReference type="EMBL" id="KN837124">
    <property type="protein sequence ID" value="KIJ43219.1"/>
    <property type="molecule type" value="Genomic_DNA"/>
</dbReference>
<accession>A0A0C9V886</accession>
<keyword evidence="2" id="KW-1185">Reference proteome</keyword>
<dbReference type="HOGENOM" id="CLU_161759_1_1_1"/>
<dbReference type="AlphaFoldDB" id="A0A0C9V886"/>
<reference evidence="1 2" key="1">
    <citation type="submission" date="2014-06" db="EMBL/GenBank/DDBJ databases">
        <title>Evolutionary Origins and Diversification of the Mycorrhizal Mutualists.</title>
        <authorList>
            <consortium name="DOE Joint Genome Institute"/>
            <consortium name="Mycorrhizal Genomics Consortium"/>
            <person name="Kohler A."/>
            <person name="Kuo A."/>
            <person name="Nagy L.G."/>
            <person name="Floudas D."/>
            <person name="Copeland A."/>
            <person name="Barry K.W."/>
            <person name="Cichocki N."/>
            <person name="Veneault-Fourrey C."/>
            <person name="LaButti K."/>
            <person name="Lindquist E.A."/>
            <person name="Lipzen A."/>
            <person name="Lundell T."/>
            <person name="Morin E."/>
            <person name="Murat C."/>
            <person name="Riley R."/>
            <person name="Ohm R."/>
            <person name="Sun H."/>
            <person name="Tunlid A."/>
            <person name="Henrissat B."/>
            <person name="Grigoriev I.V."/>
            <person name="Hibbett D.S."/>
            <person name="Martin F."/>
        </authorList>
    </citation>
    <scope>NUCLEOTIDE SEQUENCE [LARGE SCALE GENOMIC DNA]</scope>
    <source>
        <strain evidence="1 2">SS14</strain>
    </source>
</reference>
<feature type="non-terminal residue" evidence="1">
    <location>
        <position position="1"/>
    </location>
</feature>
<dbReference type="Proteomes" id="UP000054279">
    <property type="component" value="Unassembled WGS sequence"/>
</dbReference>
<gene>
    <name evidence="1" type="ORF">M422DRAFT_129509</name>
</gene>
<organism evidence="1 2">
    <name type="scientific">Sphaerobolus stellatus (strain SS14)</name>
    <dbReference type="NCBI Taxonomy" id="990650"/>
    <lineage>
        <taxon>Eukaryota</taxon>
        <taxon>Fungi</taxon>
        <taxon>Dikarya</taxon>
        <taxon>Basidiomycota</taxon>
        <taxon>Agaricomycotina</taxon>
        <taxon>Agaricomycetes</taxon>
        <taxon>Phallomycetidae</taxon>
        <taxon>Geastrales</taxon>
        <taxon>Sphaerobolaceae</taxon>
        <taxon>Sphaerobolus</taxon>
    </lineage>
</organism>
<evidence type="ECO:0000313" key="1">
    <source>
        <dbReference type="EMBL" id="KIJ43219.1"/>
    </source>
</evidence>